<keyword evidence="3" id="KW-0472">Membrane</keyword>
<feature type="compositionally biased region" description="Low complexity" evidence="2">
    <location>
        <begin position="576"/>
        <end position="588"/>
    </location>
</feature>
<feature type="compositionally biased region" description="Polar residues" evidence="2">
    <location>
        <begin position="542"/>
        <end position="558"/>
    </location>
</feature>
<dbReference type="InterPro" id="IPR050445">
    <property type="entry name" value="Bact_polysacc_biosynth/exp"/>
</dbReference>
<evidence type="ECO:0000256" key="2">
    <source>
        <dbReference type="SAM" id="MobiDB-lite"/>
    </source>
</evidence>
<evidence type="ECO:0000256" key="1">
    <source>
        <dbReference type="SAM" id="Coils"/>
    </source>
</evidence>
<dbReference type="PANTHER" id="PTHR32309:SF31">
    <property type="entry name" value="CAPSULAR EXOPOLYSACCHARIDE FAMILY"/>
    <property type="match status" value="1"/>
</dbReference>
<dbReference type="EMBL" id="CP036262">
    <property type="protein sequence ID" value="QDS94868.1"/>
    <property type="molecule type" value="Genomic_DNA"/>
</dbReference>
<proteinExistence type="predicted"/>
<dbReference type="RefSeq" id="WP_218932697.1">
    <property type="nucleotide sequence ID" value="NZ_CP036262.1"/>
</dbReference>
<sequence>MTDSSAPLPWKHISKTLTQYAPLWGGTVVLFTVFGIGYALFSSDYWSASQPLVLRDEATGSVERLGRFGSQTQMKAAQETILEMATNYEVVAEALRAIGPEDGSDDPQWPSSSLVRGIANHHVNVRAPQGSEFGNTEVVYLQTQATTPERAAKLCQAVYESLAHRLRTVRQLRADSIVEELRQARELAAEKLADVTSELKEIEIAFGSDLADLRSLSETFGDGGGRRLLDETLREQQAAELELEQLESLHQLLVAGREDPQKLLVSGGDLLSAQPSLLRMKDGLIQAQLESSQLSGRYTDVHPRLRAAIETENEIRQKLQKETGAVVDAMQPQLTLGRDKVKRLQQKQQRLTERLDRLAHVRADYAHLASEVKHRTDLLAQADKALTEAQASSASSTSVNLLAELGPPVVSDSPIGTSGSILTIGSATAGLLFGLGAVFLVAPGPNTTGRGRRWSDIISGRRATDRGGSVSASAVPPGVDRRANRSPGTPQQSDVPATVMPMPVGRRASDQIAPNNPPSQQPAAPPAFAPAPLKSDAAQSRAIDTNPTASVPNASPTNPKLPPLVYRDTTATGNSAPAETPPSNETTPPSKPEATPSSPKETPTVRNIQPVIASRKPKLHEIWQEVQTKGASKTDSKKPRRAKRSQTAESATPEETAPKDGPLADIHSTISLDEPSLKRAMDVSAFPGDRRRHTRDDS</sequence>
<feature type="compositionally biased region" description="Polar residues" evidence="2">
    <location>
        <begin position="486"/>
        <end position="495"/>
    </location>
</feature>
<keyword evidence="3" id="KW-1133">Transmembrane helix</keyword>
<evidence type="ECO:0000313" key="5">
    <source>
        <dbReference type="Proteomes" id="UP000320672"/>
    </source>
</evidence>
<evidence type="ECO:0008006" key="6">
    <source>
        <dbReference type="Google" id="ProtNLM"/>
    </source>
</evidence>
<dbReference type="Proteomes" id="UP000320672">
    <property type="component" value="Chromosome"/>
</dbReference>
<reference evidence="4 5" key="1">
    <citation type="submission" date="2019-02" db="EMBL/GenBank/DDBJ databases">
        <title>Deep-cultivation of Planctomycetes and their phenomic and genomic characterization uncovers novel biology.</title>
        <authorList>
            <person name="Wiegand S."/>
            <person name="Jogler M."/>
            <person name="Boedeker C."/>
            <person name="Pinto D."/>
            <person name="Vollmers J."/>
            <person name="Rivas-Marin E."/>
            <person name="Kohn T."/>
            <person name="Peeters S.H."/>
            <person name="Heuer A."/>
            <person name="Rast P."/>
            <person name="Oberbeckmann S."/>
            <person name="Bunk B."/>
            <person name="Jeske O."/>
            <person name="Meyerdierks A."/>
            <person name="Storesund J.E."/>
            <person name="Kallscheuer N."/>
            <person name="Luecker S."/>
            <person name="Lage O.M."/>
            <person name="Pohl T."/>
            <person name="Merkel B.J."/>
            <person name="Hornburger P."/>
            <person name="Mueller R.-W."/>
            <person name="Bruemmer F."/>
            <person name="Labrenz M."/>
            <person name="Spormann A.M."/>
            <person name="Op den Camp H."/>
            <person name="Overmann J."/>
            <person name="Amann R."/>
            <person name="Jetten M.S.M."/>
            <person name="Mascher T."/>
            <person name="Medema M.H."/>
            <person name="Devos D.P."/>
            <person name="Kaster A.-K."/>
            <person name="Ovreas L."/>
            <person name="Rohde M."/>
            <person name="Galperin M.Y."/>
            <person name="Jogler C."/>
        </authorList>
    </citation>
    <scope>NUCLEOTIDE SEQUENCE [LARGE SCALE GENOMIC DNA]</scope>
    <source>
        <strain evidence="4 5">FF011L</strain>
    </source>
</reference>
<dbReference type="KEGG" id="rml:FF011L_36500"/>
<feature type="region of interest" description="Disordered" evidence="2">
    <location>
        <begin position="444"/>
        <end position="698"/>
    </location>
</feature>
<accession>A0A517MJ32</accession>
<dbReference type="PANTHER" id="PTHR32309">
    <property type="entry name" value="TYROSINE-PROTEIN KINASE"/>
    <property type="match status" value="1"/>
</dbReference>
<organism evidence="4 5">
    <name type="scientific">Roseimaritima multifibrata</name>
    <dbReference type="NCBI Taxonomy" id="1930274"/>
    <lineage>
        <taxon>Bacteria</taxon>
        <taxon>Pseudomonadati</taxon>
        <taxon>Planctomycetota</taxon>
        <taxon>Planctomycetia</taxon>
        <taxon>Pirellulales</taxon>
        <taxon>Pirellulaceae</taxon>
        <taxon>Roseimaritima</taxon>
    </lineage>
</organism>
<feature type="transmembrane region" description="Helical" evidence="3">
    <location>
        <begin position="21"/>
        <end position="41"/>
    </location>
</feature>
<protein>
    <recommendedName>
        <fullName evidence="6">Chain length determinant protein</fullName>
    </recommendedName>
</protein>
<feature type="coiled-coil region" evidence="1">
    <location>
        <begin position="178"/>
        <end position="205"/>
    </location>
</feature>
<evidence type="ECO:0000313" key="4">
    <source>
        <dbReference type="EMBL" id="QDS94868.1"/>
    </source>
</evidence>
<evidence type="ECO:0000256" key="3">
    <source>
        <dbReference type="SAM" id="Phobius"/>
    </source>
</evidence>
<feature type="compositionally biased region" description="Pro residues" evidence="2">
    <location>
        <begin position="515"/>
        <end position="529"/>
    </location>
</feature>
<keyword evidence="5" id="KW-1185">Reference proteome</keyword>
<dbReference type="AlphaFoldDB" id="A0A517MJ32"/>
<keyword evidence="1" id="KW-0175">Coiled coil</keyword>
<keyword evidence="3" id="KW-0812">Transmembrane</keyword>
<gene>
    <name evidence="4" type="ORF">FF011L_36500</name>
</gene>
<feature type="compositionally biased region" description="Polar residues" evidence="2">
    <location>
        <begin position="595"/>
        <end position="607"/>
    </location>
</feature>
<name>A0A517MJ32_9BACT</name>